<dbReference type="Pfam" id="PF08281">
    <property type="entry name" value="Sigma70_r4_2"/>
    <property type="match status" value="1"/>
</dbReference>
<keyword evidence="2" id="KW-0805">Transcription regulation</keyword>
<evidence type="ECO:0000256" key="4">
    <source>
        <dbReference type="ARBA" id="ARBA00023163"/>
    </source>
</evidence>
<feature type="domain" description="RNA polymerase sigma-70 region 2" evidence="5">
    <location>
        <begin position="19"/>
        <end position="80"/>
    </location>
</feature>
<evidence type="ECO:0000256" key="2">
    <source>
        <dbReference type="ARBA" id="ARBA00023015"/>
    </source>
</evidence>
<feature type="domain" description="RNA polymerase sigma factor 70 region 4 type 2" evidence="6">
    <location>
        <begin position="115"/>
        <end position="166"/>
    </location>
</feature>
<dbReference type="InterPro" id="IPR013325">
    <property type="entry name" value="RNA_pol_sigma_r2"/>
</dbReference>
<keyword evidence="4" id="KW-0804">Transcription</keyword>
<dbReference type="EMBL" id="JBHUFC010000001">
    <property type="protein sequence ID" value="MFD1786191.1"/>
    <property type="molecule type" value="Genomic_DNA"/>
</dbReference>
<evidence type="ECO:0000256" key="1">
    <source>
        <dbReference type="ARBA" id="ARBA00010641"/>
    </source>
</evidence>
<dbReference type="Gene3D" id="1.10.10.10">
    <property type="entry name" value="Winged helix-like DNA-binding domain superfamily/Winged helix DNA-binding domain"/>
    <property type="match status" value="1"/>
</dbReference>
<proteinExistence type="inferred from homology"/>
<organism evidence="7 8">
    <name type="scientific">Sphingomonas floccifaciens</name>
    <dbReference type="NCBI Taxonomy" id="1844115"/>
    <lineage>
        <taxon>Bacteria</taxon>
        <taxon>Pseudomonadati</taxon>
        <taxon>Pseudomonadota</taxon>
        <taxon>Alphaproteobacteria</taxon>
        <taxon>Sphingomonadales</taxon>
        <taxon>Sphingomonadaceae</taxon>
        <taxon>Sphingomonas</taxon>
    </lineage>
</organism>
<dbReference type="PANTHER" id="PTHR43133:SF63">
    <property type="entry name" value="RNA POLYMERASE SIGMA FACTOR FECI-RELATED"/>
    <property type="match status" value="1"/>
</dbReference>
<evidence type="ECO:0000313" key="8">
    <source>
        <dbReference type="Proteomes" id="UP001597283"/>
    </source>
</evidence>
<dbReference type="InterPro" id="IPR013324">
    <property type="entry name" value="RNA_pol_sigma_r3/r4-like"/>
</dbReference>
<name>A0ABW4N8A7_9SPHN</name>
<dbReference type="Proteomes" id="UP001597283">
    <property type="component" value="Unassembled WGS sequence"/>
</dbReference>
<keyword evidence="3" id="KW-0731">Sigma factor</keyword>
<comment type="caution">
    <text evidence="7">The sequence shown here is derived from an EMBL/GenBank/DDBJ whole genome shotgun (WGS) entry which is preliminary data.</text>
</comment>
<dbReference type="InterPro" id="IPR014284">
    <property type="entry name" value="RNA_pol_sigma-70_dom"/>
</dbReference>
<dbReference type="Gene3D" id="1.10.1740.10">
    <property type="match status" value="1"/>
</dbReference>
<evidence type="ECO:0000256" key="3">
    <source>
        <dbReference type="ARBA" id="ARBA00023082"/>
    </source>
</evidence>
<protein>
    <submittedName>
        <fullName evidence="7">RNA polymerase sigma factor</fullName>
    </submittedName>
</protein>
<dbReference type="InterPro" id="IPR013249">
    <property type="entry name" value="RNA_pol_sigma70_r4_t2"/>
</dbReference>
<sequence>MRNATGGRRERLLDDLAWRYAAPLARFFERRVRNRHDVPDLVQDVFLRLSALPDPTTIALPENYLFITASNVLRDKARRDTVRHADQHDEFQETSLEGSDITPQRVLEGKEGIVRLRAALMELPERTRDVFVLRVFEECRMTDIAAAIGISRRAAEKHYVRALAHIVQALEDWRHS</sequence>
<reference evidence="8" key="1">
    <citation type="journal article" date="2019" name="Int. J. Syst. Evol. Microbiol.">
        <title>The Global Catalogue of Microorganisms (GCM) 10K type strain sequencing project: providing services to taxonomists for standard genome sequencing and annotation.</title>
        <authorList>
            <consortium name="The Broad Institute Genomics Platform"/>
            <consortium name="The Broad Institute Genome Sequencing Center for Infectious Disease"/>
            <person name="Wu L."/>
            <person name="Ma J."/>
        </authorList>
    </citation>
    <scope>NUCLEOTIDE SEQUENCE [LARGE SCALE GENOMIC DNA]</scope>
    <source>
        <strain evidence="8">Q85</strain>
    </source>
</reference>
<evidence type="ECO:0000259" key="5">
    <source>
        <dbReference type="Pfam" id="PF04542"/>
    </source>
</evidence>
<keyword evidence="8" id="KW-1185">Reference proteome</keyword>
<dbReference type="PANTHER" id="PTHR43133">
    <property type="entry name" value="RNA POLYMERASE ECF-TYPE SIGMA FACTO"/>
    <property type="match status" value="1"/>
</dbReference>
<dbReference type="InterPro" id="IPR036388">
    <property type="entry name" value="WH-like_DNA-bd_sf"/>
</dbReference>
<dbReference type="Pfam" id="PF04542">
    <property type="entry name" value="Sigma70_r2"/>
    <property type="match status" value="1"/>
</dbReference>
<comment type="similarity">
    <text evidence="1">Belongs to the sigma-70 factor family. ECF subfamily.</text>
</comment>
<dbReference type="SUPFAM" id="SSF88946">
    <property type="entry name" value="Sigma2 domain of RNA polymerase sigma factors"/>
    <property type="match status" value="1"/>
</dbReference>
<evidence type="ECO:0000313" key="7">
    <source>
        <dbReference type="EMBL" id="MFD1786191.1"/>
    </source>
</evidence>
<gene>
    <name evidence="7" type="ORF">ACFSC3_01265</name>
</gene>
<accession>A0ABW4N8A7</accession>
<dbReference type="InterPro" id="IPR039425">
    <property type="entry name" value="RNA_pol_sigma-70-like"/>
</dbReference>
<dbReference type="InterPro" id="IPR007627">
    <property type="entry name" value="RNA_pol_sigma70_r2"/>
</dbReference>
<dbReference type="SUPFAM" id="SSF88659">
    <property type="entry name" value="Sigma3 and sigma4 domains of RNA polymerase sigma factors"/>
    <property type="match status" value="1"/>
</dbReference>
<dbReference type="NCBIfam" id="TIGR02937">
    <property type="entry name" value="sigma70-ECF"/>
    <property type="match status" value="1"/>
</dbReference>
<dbReference type="RefSeq" id="WP_380937938.1">
    <property type="nucleotide sequence ID" value="NZ_JBHUFC010000001.1"/>
</dbReference>
<evidence type="ECO:0000259" key="6">
    <source>
        <dbReference type="Pfam" id="PF08281"/>
    </source>
</evidence>